<evidence type="ECO:0000313" key="1">
    <source>
        <dbReference type="Proteomes" id="UP000504618"/>
    </source>
</evidence>
<name>A0A6J1PYP5_9HYME</name>
<dbReference type="RefSeq" id="XP_024875047.1">
    <property type="nucleotide sequence ID" value="XM_025019279.1"/>
</dbReference>
<dbReference type="AlphaFoldDB" id="A0A6J1PYP5"/>
<proteinExistence type="predicted"/>
<sequence>MIPYTIEKTVNEVNICREVADGLRIYFDFAYYLISCYIGHSTSSGFSLSMTTVNVCQGYAPEDEQDLFNRKLNRPACRVFSARSKLPFVSYSKKFCVRKSSITSARDSRVQAQKIVVKHKCIMLFQRMLTYFFIALAL</sequence>
<dbReference type="GeneID" id="112456610"/>
<gene>
    <name evidence="2" type="primary">LOC112456610</name>
</gene>
<protein>
    <submittedName>
        <fullName evidence="2">Uncharacterized protein LOC112456610</fullName>
    </submittedName>
</protein>
<accession>A0A6J1PYP5</accession>
<reference evidence="2" key="1">
    <citation type="submission" date="2025-08" db="UniProtKB">
        <authorList>
            <consortium name="RefSeq"/>
        </authorList>
    </citation>
    <scope>IDENTIFICATION</scope>
    <source>
        <tissue evidence="2">Whole body</tissue>
    </source>
</reference>
<dbReference type="Proteomes" id="UP000504618">
    <property type="component" value="Unplaced"/>
</dbReference>
<evidence type="ECO:0000313" key="2">
    <source>
        <dbReference type="RefSeq" id="XP_024875047.1"/>
    </source>
</evidence>
<organism evidence="1 2">
    <name type="scientific">Temnothorax curvispinosus</name>
    <dbReference type="NCBI Taxonomy" id="300111"/>
    <lineage>
        <taxon>Eukaryota</taxon>
        <taxon>Metazoa</taxon>
        <taxon>Ecdysozoa</taxon>
        <taxon>Arthropoda</taxon>
        <taxon>Hexapoda</taxon>
        <taxon>Insecta</taxon>
        <taxon>Pterygota</taxon>
        <taxon>Neoptera</taxon>
        <taxon>Endopterygota</taxon>
        <taxon>Hymenoptera</taxon>
        <taxon>Apocrita</taxon>
        <taxon>Aculeata</taxon>
        <taxon>Formicoidea</taxon>
        <taxon>Formicidae</taxon>
        <taxon>Myrmicinae</taxon>
        <taxon>Temnothorax</taxon>
    </lineage>
</organism>
<keyword evidence="1" id="KW-1185">Reference proteome</keyword>